<keyword evidence="1" id="KW-0812">Transmembrane</keyword>
<reference evidence="2 3" key="1">
    <citation type="submission" date="2024-03" db="EMBL/GenBank/DDBJ databases">
        <title>Human intestinal bacterial collection.</title>
        <authorList>
            <person name="Pauvert C."/>
            <person name="Hitch T.C.A."/>
            <person name="Clavel T."/>
        </authorList>
    </citation>
    <scope>NUCLEOTIDE SEQUENCE [LARGE SCALE GENOMIC DNA]</scope>
    <source>
        <strain evidence="2 3">CLA-JM-H44</strain>
    </source>
</reference>
<evidence type="ECO:0008006" key="4">
    <source>
        <dbReference type="Google" id="ProtNLM"/>
    </source>
</evidence>
<keyword evidence="1" id="KW-1133">Transmembrane helix</keyword>
<feature type="transmembrane region" description="Helical" evidence="1">
    <location>
        <begin position="116"/>
        <end position="134"/>
    </location>
</feature>
<evidence type="ECO:0000313" key="2">
    <source>
        <dbReference type="EMBL" id="MEQ2439389.1"/>
    </source>
</evidence>
<organism evidence="2 3">
    <name type="scientific">Solibaculum intestinale</name>
    <dbReference type="NCBI Taxonomy" id="3133165"/>
    <lineage>
        <taxon>Bacteria</taxon>
        <taxon>Bacillati</taxon>
        <taxon>Bacillota</taxon>
        <taxon>Clostridia</taxon>
        <taxon>Eubacteriales</taxon>
        <taxon>Oscillospiraceae</taxon>
        <taxon>Solibaculum</taxon>
    </lineage>
</organism>
<dbReference type="RefSeq" id="WP_349217665.1">
    <property type="nucleotide sequence ID" value="NZ_JBBMFD010000001.1"/>
</dbReference>
<dbReference type="Proteomes" id="UP001489509">
    <property type="component" value="Unassembled WGS sequence"/>
</dbReference>
<keyword evidence="1" id="KW-0472">Membrane</keyword>
<accession>A0ABV1DWE7</accession>
<feature type="transmembrane region" description="Helical" evidence="1">
    <location>
        <begin position="7"/>
        <end position="25"/>
    </location>
</feature>
<evidence type="ECO:0000256" key="1">
    <source>
        <dbReference type="SAM" id="Phobius"/>
    </source>
</evidence>
<evidence type="ECO:0000313" key="3">
    <source>
        <dbReference type="Proteomes" id="UP001489509"/>
    </source>
</evidence>
<feature type="transmembrane region" description="Helical" evidence="1">
    <location>
        <begin position="37"/>
        <end position="55"/>
    </location>
</feature>
<name>A0ABV1DWE7_9FIRM</name>
<gene>
    <name evidence="2" type="ORF">WMO26_00955</name>
</gene>
<protein>
    <recommendedName>
        <fullName evidence="4">DUF2178 domain-containing protein</fullName>
    </recommendedName>
</protein>
<keyword evidence="3" id="KW-1185">Reference proteome</keyword>
<comment type="caution">
    <text evidence="2">The sequence shown here is derived from an EMBL/GenBank/DDBJ whole genome shotgun (WGS) entry which is preliminary data.</text>
</comment>
<dbReference type="EMBL" id="JBBMFD010000001">
    <property type="protein sequence ID" value="MEQ2439389.1"/>
    <property type="molecule type" value="Genomic_DNA"/>
</dbReference>
<proteinExistence type="predicted"/>
<sequence>MKKKGTAYWLAGAGLLLLAAGFLLLKTIEEPQGMMRVLPYVLTGFGCGIFGHGMGKAVERRVMKNSPEVARQREIDAKDERNVMLASLAKAKAFDLMTYVFGALMVSFALMGVDLAAVLLLVAAYLFVEGYGIYCRVRYEKKM</sequence>